<name>A0A644VAN5_9ZZZZ</name>
<protein>
    <submittedName>
        <fullName evidence="2">Uncharacterized protein</fullName>
    </submittedName>
</protein>
<comment type="caution">
    <text evidence="2">The sequence shown here is derived from an EMBL/GenBank/DDBJ whole genome shotgun (WGS) entry which is preliminary data.</text>
</comment>
<accession>A0A644VAN5</accession>
<proteinExistence type="predicted"/>
<feature type="compositionally biased region" description="Basic and acidic residues" evidence="1">
    <location>
        <begin position="432"/>
        <end position="446"/>
    </location>
</feature>
<sequence length="683" mass="73758">MSAAAGLLACGSGLGRAFPGDRPSGSYRLRSPLTVAGAAAALPEGAPHSLFIRTLGPEPRRVRLARSGAALSSTREPARGPREPAMRICSRAAGGRMPRRRRDEKGGRAGPLGLSPQAAASGLQLHLPRPVAQHEFLHLAGRGLRQLAEHHRLRRLEMRHVLPAEGDELLVAHLRARAQLDEGAGRLAPAFVRAGDDGRFHHFGVLVEHVLDLDRGDVLAARDDDVLRAVLQLDIAIGVHHPEVARGEPAAGKGLVGGGGVLEVPLHHVVAAHEDLAHRHAIGRHRLLGVGVRHHDLFHRVVAHALPRLEFRALGQRQPVPFLVPGAGDAGAVGLGQAIAMGDVEAERLHLLDDDRGRRGAAGQHLDALLQAFLHLGGRMHQHRQHHRGAAEMGDALFLDEAIDRFVAHRAQADRDTRRGGDGPGEAPAVAMEHRQRPQVDRPVPHVPRHDIRQRIQMRAAVVIDHALRVAGGARGVVQRDRVPFVIGADPAEIGVALGEQFLIADLADLARRAEGRVGDVDHQQVARPRDVHGAVDDLGEFRVDEDHLAFGMAEDEGHGFGIETGVDRVQHRAGHRHREMRLEHLRDVGRHDRDRVALAVAALRQRRGHLQAARIGLPPGAAHALVDHGKPVRIDLGRAVHQAQRRDRQIVRRGLFAPDVVDVVLHGSSLGGAGQGARPQVV</sequence>
<gene>
    <name evidence="2" type="ORF">SDC9_34398</name>
</gene>
<dbReference type="EMBL" id="VSSQ01000256">
    <property type="protein sequence ID" value="MPL88378.1"/>
    <property type="molecule type" value="Genomic_DNA"/>
</dbReference>
<feature type="region of interest" description="Disordered" evidence="1">
    <location>
        <begin position="412"/>
        <end position="446"/>
    </location>
</feature>
<organism evidence="2">
    <name type="scientific">bioreactor metagenome</name>
    <dbReference type="NCBI Taxonomy" id="1076179"/>
    <lineage>
        <taxon>unclassified sequences</taxon>
        <taxon>metagenomes</taxon>
        <taxon>ecological metagenomes</taxon>
    </lineage>
</organism>
<evidence type="ECO:0000313" key="2">
    <source>
        <dbReference type="EMBL" id="MPL88378.1"/>
    </source>
</evidence>
<feature type="compositionally biased region" description="Basic and acidic residues" evidence="1">
    <location>
        <begin position="412"/>
        <end position="421"/>
    </location>
</feature>
<evidence type="ECO:0000256" key="1">
    <source>
        <dbReference type="SAM" id="MobiDB-lite"/>
    </source>
</evidence>
<dbReference type="AlphaFoldDB" id="A0A644VAN5"/>
<feature type="region of interest" description="Disordered" evidence="1">
    <location>
        <begin position="92"/>
        <end position="116"/>
    </location>
</feature>
<reference evidence="2" key="1">
    <citation type="submission" date="2019-08" db="EMBL/GenBank/DDBJ databases">
        <authorList>
            <person name="Kucharzyk K."/>
            <person name="Murdoch R.W."/>
            <person name="Higgins S."/>
            <person name="Loffler F."/>
        </authorList>
    </citation>
    <scope>NUCLEOTIDE SEQUENCE</scope>
</reference>